<dbReference type="PROSITE" id="PS50011">
    <property type="entry name" value="PROTEIN_KINASE_DOM"/>
    <property type="match status" value="1"/>
</dbReference>
<dbReference type="InterPro" id="IPR028082">
    <property type="entry name" value="Peripla_BP_I"/>
</dbReference>
<keyword evidence="3" id="KW-0456">Lyase</keyword>
<keyword evidence="4" id="KW-0141">cGMP biosynthesis</keyword>
<dbReference type="Proteomes" id="UP000014760">
    <property type="component" value="Unassembled WGS sequence"/>
</dbReference>
<keyword evidence="2" id="KW-0547">Nucleotide-binding</keyword>
<organism evidence="6">
    <name type="scientific">Capitella teleta</name>
    <name type="common">Polychaete worm</name>
    <dbReference type="NCBI Taxonomy" id="283909"/>
    <lineage>
        <taxon>Eukaryota</taxon>
        <taxon>Metazoa</taxon>
        <taxon>Spiralia</taxon>
        <taxon>Lophotrochozoa</taxon>
        <taxon>Annelida</taxon>
        <taxon>Polychaeta</taxon>
        <taxon>Sedentaria</taxon>
        <taxon>Scolecida</taxon>
        <taxon>Capitellidae</taxon>
        <taxon>Capitella</taxon>
    </lineage>
</organism>
<dbReference type="GO" id="GO:0001653">
    <property type="term" value="F:peptide receptor activity"/>
    <property type="evidence" value="ECO:0007669"/>
    <property type="project" value="TreeGrafter"/>
</dbReference>
<evidence type="ECO:0000313" key="6">
    <source>
        <dbReference type="EMBL" id="ELU03179.1"/>
    </source>
</evidence>
<accession>R7UB10</accession>
<sequence length="434" mass="48280">MTGRIVLDGLADREPNYWITDMALNGTFVRIADVLNSDLGMTGRIVLDGLADREPNYWITDMALNGTFVRVAEVINIDLSKMIFRKSILPPRWPKGKIGHQYAPPDTPVCGFRNEFCESEEAVLAVLAIGAASGLATYLFRRSKYETQLLVQSWRILWEDIETLKGNPASMSTMTAGKSSGNVGSVTTMSSTSRSVISQNVDIIKSKIASSNTNDQSKSSLSKSMPSVGTGGGQIFSDIGLYRGTVVSIKHVHKQHLTLSRNVLLEFNEIKDVVHENLNVFVGACVDPPNISLLWHYCPKGSLTDLLMNDDVKLDNTFKFSFMMDIAKGMEYLHKSHVHSHGNLKSSNCVVDSRWTLKVTDYGLPTFLAGQDSQDNESDIYKKKLWTAPEILRENFPNPRGSQKGDVYSYAIICYEIVTRSEPYVFDTITPRGL</sequence>
<feature type="domain" description="Protein kinase" evidence="5">
    <location>
        <begin position="222"/>
        <end position="434"/>
    </location>
</feature>
<reference evidence="6 8" key="2">
    <citation type="journal article" date="2013" name="Nature">
        <title>Insights into bilaterian evolution from three spiralian genomes.</title>
        <authorList>
            <person name="Simakov O."/>
            <person name="Marletaz F."/>
            <person name="Cho S.J."/>
            <person name="Edsinger-Gonzales E."/>
            <person name="Havlak P."/>
            <person name="Hellsten U."/>
            <person name="Kuo D.H."/>
            <person name="Larsson T."/>
            <person name="Lv J."/>
            <person name="Arendt D."/>
            <person name="Savage R."/>
            <person name="Osoegawa K."/>
            <person name="de Jong P."/>
            <person name="Grimwood J."/>
            <person name="Chapman J.A."/>
            <person name="Shapiro H."/>
            <person name="Aerts A."/>
            <person name="Otillar R.P."/>
            <person name="Terry A.Y."/>
            <person name="Boore J.L."/>
            <person name="Grigoriev I.V."/>
            <person name="Lindberg D.R."/>
            <person name="Seaver E.C."/>
            <person name="Weisblat D.A."/>
            <person name="Putnam N.H."/>
            <person name="Rokhsar D.S."/>
        </authorList>
    </citation>
    <scope>NUCLEOTIDE SEQUENCE</scope>
    <source>
        <strain evidence="6 8">I ESC-2004</strain>
    </source>
</reference>
<protein>
    <recommendedName>
        <fullName evidence="1">guanylate cyclase</fullName>
        <ecNumber evidence="1">4.6.1.2</ecNumber>
    </recommendedName>
</protein>
<dbReference type="GO" id="GO:0005524">
    <property type="term" value="F:ATP binding"/>
    <property type="evidence" value="ECO:0007669"/>
    <property type="project" value="InterPro"/>
</dbReference>
<dbReference type="EMBL" id="KB303435">
    <property type="protein sequence ID" value="ELU03179.1"/>
    <property type="molecule type" value="Genomic_DNA"/>
</dbReference>
<reference evidence="7" key="3">
    <citation type="submission" date="2015-06" db="UniProtKB">
        <authorList>
            <consortium name="EnsemblMetazoa"/>
        </authorList>
    </citation>
    <scope>IDENTIFICATION</scope>
</reference>
<evidence type="ECO:0000256" key="4">
    <source>
        <dbReference type="ARBA" id="ARBA00023293"/>
    </source>
</evidence>
<dbReference type="GO" id="GO:0004383">
    <property type="term" value="F:guanylate cyclase activity"/>
    <property type="evidence" value="ECO:0007669"/>
    <property type="project" value="UniProtKB-EC"/>
</dbReference>
<dbReference type="GO" id="GO:0005886">
    <property type="term" value="C:plasma membrane"/>
    <property type="evidence" value="ECO:0007669"/>
    <property type="project" value="TreeGrafter"/>
</dbReference>
<dbReference type="GO" id="GO:0004016">
    <property type="term" value="F:adenylate cyclase activity"/>
    <property type="evidence" value="ECO:0007669"/>
    <property type="project" value="TreeGrafter"/>
</dbReference>
<proteinExistence type="predicted"/>
<evidence type="ECO:0000256" key="2">
    <source>
        <dbReference type="ARBA" id="ARBA00022741"/>
    </source>
</evidence>
<dbReference type="PANTHER" id="PTHR11920:SF502">
    <property type="entry name" value="GUANYLATE CYCLASE"/>
    <property type="match status" value="1"/>
</dbReference>
<dbReference type="STRING" id="283909.R7UB10"/>
<dbReference type="EMBL" id="AMQN01024672">
    <property type="status" value="NOT_ANNOTATED_CDS"/>
    <property type="molecule type" value="Genomic_DNA"/>
</dbReference>
<evidence type="ECO:0000259" key="5">
    <source>
        <dbReference type="PROSITE" id="PS50011"/>
    </source>
</evidence>
<evidence type="ECO:0000256" key="1">
    <source>
        <dbReference type="ARBA" id="ARBA00012202"/>
    </source>
</evidence>
<dbReference type="GO" id="GO:0007168">
    <property type="term" value="P:receptor guanylyl cyclase signaling pathway"/>
    <property type="evidence" value="ECO:0007669"/>
    <property type="project" value="TreeGrafter"/>
</dbReference>
<evidence type="ECO:0000256" key="3">
    <source>
        <dbReference type="ARBA" id="ARBA00023239"/>
    </source>
</evidence>
<name>R7UB10_CAPTE</name>
<dbReference type="InterPro" id="IPR001245">
    <property type="entry name" value="Ser-Thr/Tyr_kinase_cat_dom"/>
</dbReference>
<dbReference type="SUPFAM" id="SSF53822">
    <property type="entry name" value="Periplasmic binding protein-like I"/>
    <property type="match status" value="1"/>
</dbReference>
<dbReference type="PANTHER" id="PTHR11920">
    <property type="entry name" value="GUANYLYL CYCLASE"/>
    <property type="match status" value="1"/>
</dbReference>
<reference evidence="8" key="1">
    <citation type="submission" date="2012-12" db="EMBL/GenBank/DDBJ databases">
        <authorList>
            <person name="Hellsten U."/>
            <person name="Grimwood J."/>
            <person name="Chapman J.A."/>
            <person name="Shapiro H."/>
            <person name="Aerts A."/>
            <person name="Otillar R.P."/>
            <person name="Terry A.Y."/>
            <person name="Boore J.L."/>
            <person name="Simakov O."/>
            <person name="Marletaz F."/>
            <person name="Cho S.-J."/>
            <person name="Edsinger-Gonzales E."/>
            <person name="Havlak P."/>
            <person name="Kuo D.-H."/>
            <person name="Larsson T."/>
            <person name="Lv J."/>
            <person name="Arendt D."/>
            <person name="Savage R."/>
            <person name="Osoegawa K."/>
            <person name="de Jong P."/>
            <person name="Lindberg D.R."/>
            <person name="Seaver E.C."/>
            <person name="Weisblat D.A."/>
            <person name="Putnam N.H."/>
            <person name="Grigoriev I.V."/>
            <person name="Rokhsar D.S."/>
        </authorList>
    </citation>
    <scope>NUCLEOTIDE SEQUENCE</scope>
    <source>
        <strain evidence="8">I ESC-2004</strain>
    </source>
</reference>
<evidence type="ECO:0000313" key="8">
    <source>
        <dbReference type="Proteomes" id="UP000014760"/>
    </source>
</evidence>
<dbReference type="Pfam" id="PF07714">
    <property type="entry name" value="PK_Tyr_Ser-Thr"/>
    <property type="match status" value="1"/>
</dbReference>
<dbReference type="EnsemblMetazoa" id="CapteT198275">
    <property type="protein sequence ID" value="CapteP198275"/>
    <property type="gene ID" value="CapteG198275"/>
</dbReference>
<keyword evidence="8" id="KW-1185">Reference proteome</keyword>
<dbReference type="HOGENOM" id="CLU_051736_0_0_1"/>
<dbReference type="SUPFAM" id="SSF56112">
    <property type="entry name" value="Protein kinase-like (PK-like)"/>
    <property type="match status" value="1"/>
</dbReference>
<gene>
    <name evidence="6" type="ORF">CAPTEDRAFT_198275</name>
</gene>
<dbReference type="Gene3D" id="1.10.510.10">
    <property type="entry name" value="Transferase(Phosphotransferase) domain 1"/>
    <property type="match status" value="1"/>
</dbReference>
<dbReference type="SMART" id="SM00220">
    <property type="entry name" value="S_TKc"/>
    <property type="match status" value="1"/>
</dbReference>
<dbReference type="InterPro" id="IPR011009">
    <property type="entry name" value="Kinase-like_dom_sf"/>
</dbReference>
<dbReference type="OrthoDB" id="1890790at2759"/>
<dbReference type="InterPro" id="IPR050401">
    <property type="entry name" value="Cyclic_nucleotide_synthase"/>
</dbReference>
<dbReference type="GO" id="GO:0004672">
    <property type="term" value="F:protein kinase activity"/>
    <property type="evidence" value="ECO:0007669"/>
    <property type="project" value="InterPro"/>
</dbReference>
<dbReference type="InterPro" id="IPR000719">
    <property type="entry name" value="Prot_kinase_dom"/>
</dbReference>
<dbReference type="AlphaFoldDB" id="R7UB10"/>
<dbReference type="EC" id="4.6.1.2" evidence="1"/>
<evidence type="ECO:0000313" key="7">
    <source>
        <dbReference type="EnsemblMetazoa" id="CapteP198275"/>
    </source>
</evidence>
<dbReference type="OMA" id="EISWISQ"/>